<dbReference type="Proteomes" id="UP001056778">
    <property type="component" value="Chromosome 1"/>
</dbReference>
<proteinExistence type="predicted"/>
<organism evidence="1 2">
    <name type="scientific">Holotrichia oblita</name>
    <name type="common">Chafer beetle</name>
    <dbReference type="NCBI Taxonomy" id="644536"/>
    <lineage>
        <taxon>Eukaryota</taxon>
        <taxon>Metazoa</taxon>
        <taxon>Ecdysozoa</taxon>
        <taxon>Arthropoda</taxon>
        <taxon>Hexapoda</taxon>
        <taxon>Insecta</taxon>
        <taxon>Pterygota</taxon>
        <taxon>Neoptera</taxon>
        <taxon>Endopterygota</taxon>
        <taxon>Coleoptera</taxon>
        <taxon>Polyphaga</taxon>
        <taxon>Scarabaeiformia</taxon>
        <taxon>Scarabaeidae</taxon>
        <taxon>Melolonthinae</taxon>
        <taxon>Holotrichia</taxon>
    </lineage>
</organism>
<evidence type="ECO:0000313" key="1">
    <source>
        <dbReference type="EMBL" id="KAI4471257.1"/>
    </source>
</evidence>
<reference evidence="1" key="1">
    <citation type="submission" date="2022-04" db="EMBL/GenBank/DDBJ databases">
        <title>Chromosome-scale genome assembly of Holotrichia oblita Faldermann.</title>
        <authorList>
            <person name="Rongchong L."/>
        </authorList>
    </citation>
    <scope>NUCLEOTIDE SEQUENCE</scope>
    <source>
        <strain evidence="1">81SQS9</strain>
    </source>
</reference>
<gene>
    <name evidence="1" type="ORF">MML48_1g10241</name>
</gene>
<dbReference type="EMBL" id="CM043015">
    <property type="protein sequence ID" value="KAI4471257.1"/>
    <property type="molecule type" value="Genomic_DNA"/>
</dbReference>
<comment type="caution">
    <text evidence="1">The sequence shown here is derived from an EMBL/GenBank/DDBJ whole genome shotgun (WGS) entry which is preliminary data.</text>
</comment>
<evidence type="ECO:0000313" key="2">
    <source>
        <dbReference type="Proteomes" id="UP001056778"/>
    </source>
</evidence>
<accession>A0ACB9TWW2</accession>
<keyword evidence="2" id="KW-1185">Reference proteome</keyword>
<sequence>MSYRSKQPIPPTRRRSSSAVRSGGTTTTNPSSGYHRPRSYMGSHSSPFSAALASIPSNTPYSSFTPSSAYKNYSSGGYTSNYKSPYFQNSSRSSTGYASLTIPAKALTNINVVTPNYSKMYDNSREYAIPSDSGHRSRQMTRNGSFSRDSSLTRSQSSLNGSGMGSRSHSLTSLNSEGYISGNDRSSRSSRVSSTNDLILRGENGEIDYKKLYEQTLVENERLKDKLRKTDEELKDTKQTLEKLTTVTSKNSLSELEKREKRAMERKLSEMEEELKNCVALSEEDPIAIHITK</sequence>
<name>A0ACB9TWW2_HOLOL</name>
<protein>
    <submittedName>
        <fullName evidence="1">Protein phosphatase 1 regulatory subunit 12</fullName>
    </submittedName>
</protein>